<reference evidence="4 5" key="1">
    <citation type="submission" date="2017-04" db="EMBL/GenBank/DDBJ databases">
        <authorList>
            <person name="Afonso C.L."/>
            <person name="Miller P.J."/>
            <person name="Scott M.A."/>
            <person name="Spackman E."/>
            <person name="Goraichik I."/>
            <person name="Dimitrov K.M."/>
            <person name="Suarez D.L."/>
            <person name="Swayne D.E."/>
        </authorList>
    </citation>
    <scope>NUCLEOTIDE SEQUENCE [LARGE SCALE GENOMIC DNA]</scope>
    <source>
        <strain evidence="4 5">DSM 13146</strain>
    </source>
</reference>
<dbReference type="Proteomes" id="UP000192783">
    <property type="component" value="Unassembled WGS sequence"/>
</dbReference>
<evidence type="ECO:0000259" key="3">
    <source>
        <dbReference type="Pfam" id="PF07916"/>
    </source>
</evidence>
<dbReference type="EMBL" id="FWXF01000039">
    <property type="protein sequence ID" value="SMC28547.1"/>
    <property type="molecule type" value="Genomic_DNA"/>
</dbReference>
<dbReference type="RefSeq" id="WP_139796699.1">
    <property type="nucleotide sequence ID" value="NZ_FWXF01000039.1"/>
</dbReference>
<evidence type="ECO:0000313" key="4">
    <source>
        <dbReference type="EMBL" id="SMC28547.1"/>
    </source>
</evidence>
<evidence type="ECO:0000256" key="1">
    <source>
        <dbReference type="SAM" id="MobiDB-lite"/>
    </source>
</evidence>
<keyword evidence="2" id="KW-0472">Membrane</keyword>
<organism evidence="4 5">
    <name type="scientific">Desulfacinum hydrothermale DSM 13146</name>
    <dbReference type="NCBI Taxonomy" id="1121390"/>
    <lineage>
        <taxon>Bacteria</taxon>
        <taxon>Pseudomonadati</taxon>
        <taxon>Thermodesulfobacteriota</taxon>
        <taxon>Syntrophobacteria</taxon>
        <taxon>Syntrophobacterales</taxon>
        <taxon>Syntrophobacteraceae</taxon>
        <taxon>Desulfacinum</taxon>
    </lineage>
</organism>
<keyword evidence="2" id="KW-1133">Transmembrane helix</keyword>
<feature type="domain" description="TraG N-terminal Proteobacteria" evidence="3">
    <location>
        <begin position="4"/>
        <end position="488"/>
    </location>
</feature>
<proteinExistence type="predicted"/>
<keyword evidence="2" id="KW-0812">Transmembrane</keyword>
<evidence type="ECO:0000256" key="2">
    <source>
        <dbReference type="SAM" id="Phobius"/>
    </source>
</evidence>
<accession>A0A1W1XXG7</accession>
<feature type="non-terminal residue" evidence="4">
    <location>
        <position position="1090"/>
    </location>
</feature>
<feature type="transmembrane region" description="Helical" evidence="2">
    <location>
        <begin position="66"/>
        <end position="83"/>
    </location>
</feature>
<gene>
    <name evidence="4" type="ORF">SAMN02746041_03279</name>
</gene>
<dbReference type="AlphaFoldDB" id="A0A1W1XXG7"/>
<feature type="compositionally biased region" description="Polar residues" evidence="1">
    <location>
        <begin position="1070"/>
        <end position="1082"/>
    </location>
</feature>
<sequence length="1090" mass="115729">MGPTIYVTTDGELVFEALKAVSSVFSSSSHIWSGAGLAGVGFAVGMGLLLTFAIQVLSGFLENRMMRFEPLILGFLIYAAMFVPKTSVNVEDISTGTVYVVNDVPIGIAYSGAFVSGITRRITEEIENGFVSAGLLQEHSVSSGGYLQPHLVFLAIRNAYEKGFETQKMFYQNLAYFMRNCVHGRKTFNAKYLNEISNPADYLFNSGNFNVGLSFEVVDMGNGLSTIGVSCGDQASYLSQKMQDFFYLPVYNGKSAFENMLHSDFNNSNGNVLQVMADGGWDWSDVQNAIHALLGSTLMDSYDFMNKLFIGKYASIAATCGAISGLNDYKDCIQKTVTETQMEEQIRSETTGQAAGFLKFMQPTMAAFQFLFFALSPLVAIVVAMAGAQSIRLLTNYFIFGVWTQSWTAVAAILNFMIITQTKNVLAGRFAGMNALSMENLVSVFDTVQNKLAVGNTLLAATPVITLAVLTGSTYALTQIAGRFGAIGGDKTDEKLLSPSYAATQAQVTATGKTQDIASVAPDIGGVAIPRSPILQQMAPFISASSVMNRASGVAQTLAQESQQQASRAINTAMERVSSLVQSVGKGSSVGSEHSSSLASAMHAVDSYLRNIGTQFTLTNADKAQLATLLAMRSSLGLGLNALASIGAGMEWSASGRKAMEKALQYAFSMSGKSQFSEADEKKWNDIQKIQQSMKNFWNESAERSKAYKSAEQAALRYSKLQKIADTASDTASLVSGITQGQKINLYDMASQMFGRYGEGKTGEMISSLQTFAQSAGADVGQRYMQRTQELSDYYGKLGYDPRSASYMAHVQALGELPGMASGEHKAEAVEAVGKGLRLLFRVGTEGTAGMAEMLRHSDSVEGSVQRGVSWGEQLGNRVDSNLASGSNAINSGWGHLANDYTNQLQGFAGTQEAMKREYGRGAAEIEEQNYNSQHAQEARKEIPTLLGFPTGSGSQGQNVTSGTTAGPGFGPKAVGNAFLNGPAYVPQKSHSWLPEKEKPVSLDAVNNPAVDMLVPHSNTVLLSDPSSLQSGTSASQMGGPAEGGSGSSGVSTPAGRIVGSGVPGGVSGQTDSGQIGVSTPESAGGQPVA</sequence>
<dbReference type="Pfam" id="PF07916">
    <property type="entry name" value="TraG_N"/>
    <property type="match status" value="1"/>
</dbReference>
<keyword evidence="5" id="KW-1185">Reference proteome</keyword>
<feature type="region of interest" description="Disordered" evidence="1">
    <location>
        <begin position="1022"/>
        <end position="1090"/>
    </location>
</feature>
<dbReference type="OrthoDB" id="6717612at2"/>
<evidence type="ECO:0000313" key="5">
    <source>
        <dbReference type="Proteomes" id="UP000192783"/>
    </source>
</evidence>
<dbReference type="STRING" id="1121390.SAMN02746041_03279"/>
<feature type="transmembrane region" description="Helical" evidence="2">
    <location>
        <begin position="366"/>
        <end position="385"/>
    </location>
</feature>
<feature type="transmembrane region" description="Helical" evidence="2">
    <location>
        <begin position="397"/>
        <end position="419"/>
    </location>
</feature>
<protein>
    <submittedName>
        <fullName evidence="4">TraG-like protein, N-terminal region</fullName>
    </submittedName>
</protein>
<feature type="compositionally biased region" description="Polar residues" evidence="1">
    <location>
        <begin position="1022"/>
        <end position="1037"/>
    </location>
</feature>
<name>A0A1W1XXG7_9BACT</name>
<feature type="transmembrane region" description="Helical" evidence="2">
    <location>
        <begin position="31"/>
        <end position="54"/>
    </location>
</feature>
<dbReference type="InterPro" id="IPR012931">
    <property type="entry name" value="TraG_N_Proteobacteria"/>
</dbReference>